<dbReference type="GO" id="GO:0005829">
    <property type="term" value="C:cytosol"/>
    <property type="evidence" value="ECO:0007669"/>
    <property type="project" value="TreeGrafter"/>
</dbReference>
<gene>
    <name evidence="6" type="ORF">C7R54_08360</name>
</gene>
<dbReference type="GO" id="GO:0016628">
    <property type="term" value="F:oxidoreductase activity, acting on the CH-CH group of donors, NAD or NADP as acceptor"/>
    <property type="evidence" value="ECO:0007669"/>
    <property type="project" value="UniProtKB-ARBA"/>
</dbReference>
<feature type="region of interest" description="Disordered" evidence="4">
    <location>
        <begin position="1"/>
        <end position="21"/>
    </location>
</feature>
<dbReference type="Proteomes" id="UP000290849">
    <property type="component" value="Unassembled WGS sequence"/>
</dbReference>
<name>A0A4Q1HLP9_9BURK</name>
<feature type="domain" description="NADH:flavin oxidoreductase/NADH oxidase N-terminal" evidence="5">
    <location>
        <begin position="39"/>
        <end position="391"/>
    </location>
</feature>
<dbReference type="SUPFAM" id="SSF51395">
    <property type="entry name" value="FMN-linked oxidoreductases"/>
    <property type="match status" value="1"/>
</dbReference>
<dbReference type="AlphaFoldDB" id="A0A4Q1HLP9"/>
<dbReference type="InterPro" id="IPR013785">
    <property type="entry name" value="Aldolase_TIM"/>
</dbReference>
<organism evidence="6 7">
    <name type="scientific">Achromobacter aloeverae</name>
    <dbReference type="NCBI Taxonomy" id="1750518"/>
    <lineage>
        <taxon>Bacteria</taxon>
        <taxon>Pseudomonadati</taxon>
        <taxon>Pseudomonadota</taxon>
        <taxon>Betaproteobacteria</taxon>
        <taxon>Burkholderiales</taxon>
        <taxon>Alcaligenaceae</taxon>
        <taxon>Achromobacter</taxon>
    </lineage>
</organism>
<evidence type="ECO:0000256" key="1">
    <source>
        <dbReference type="ARBA" id="ARBA00001917"/>
    </source>
</evidence>
<dbReference type="InterPro" id="IPR001155">
    <property type="entry name" value="OxRdtase_FMN_N"/>
</dbReference>
<dbReference type="EMBL" id="PYAL01000002">
    <property type="protein sequence ID" value="RXN91186.1"/>
    <property type="molecule type" value="Genomic_DNA"/>
</dbReference>
<dbReference type="PANTHER" id="PTHR22893:SF91">
    <property type="entry name" value="NADPH DEHYDROGENASE 2-RELATED"/>
    <property type="match status" value="1"/>
</dbReference>
<evidence type="ECO:0000256" key="2">
    <source>
        <dbReference type="ARBA" id="ARBA00005979"/>
    </source>
</evidence>
<dbReference type="Pfam" id="PF00724">
    <property type="entry name" value="Oxidored_FMN"/>
    <property type="match status" value="1"/>
</dbReference>
<evidence type="ECO:0000313" key="6">
    <source>
        <dbReference type="EMBL" id="RXN91186.1"/>
    </source>
</evidence>
<dbReference type="OrthoDB" id="8523426at2"/>
<proteinExistence type="inferred from homology"/>
<evidence type="ECO:0000256" key="4">
    <source>
        <dbReference type="SAM" id="MobiDB-lite"/>
    </source>
</evidence>
<keyword evidence="7" id="KW-1185">Reference proteome</keyword>
<comment type="similarity">
    <text evidence="2">Belongs to the NADH:flavin oxidoreductase/NADH oxidase family.</text>
</comment>
<dbReference type="InterPro" id="IPR045247">
    <property type="entry name" value="Oye-like"/>
</dbReference>
<comment type="caution">
    <text evidence="6">The sequence shown here is derived from an EMBL/GenBank/DDBJ whole genome shotgun (WGS) entry which is preliminary data.</text>
</comment>
<dbReference type="FunFam" id="3.20.20.70:FF:000059">
    <property type="entry name" value="N-ethylmaleimide reductase, FMN-linked"/>
    <property type="match status" value="1"/>
</dbReference>
<dbReference type="GO" id="GO:0010181">
    <property type="term" value="F:FMN binding"/>
    <property type="evidence" value="ECO:0007669"/>
    <property type="project" value="InterPro"/>
</dbReference>
<dbReference type="CDD" id="cd02933">
    <property type="entry name" value="OYE_like_FMN"/>
    <property type="match status" value="1"/>
</dbReference>
<protein>
    <submittedName>
        <fullName evidence="6">Alkene reductase</fullName>
    </submittedName>
</protein>
<evidence type="ECO:0000313" key="7">
    <source>
        <dbReference type="Proteomes" id="UP000290849"/>
    </source>
</evidence>
<sequence length="427" mass="46480">MPRHSVPAKPPPPASGSGAVSFDAIAWPPTESQDATPLVRPRPLGPIHLKNRVVMPPMTRTRTTEGAHPADGDMANELVAKYYGQRASAGLIISEVNDVDQSSHGYARIPGIHSEAQKRAWLPVTEAVHHRGGTIFMQLWHVGRLAHSSLLPNGQAPVGVTAEQAIGSEVFAHGPDGRLRFMGAEKPRPLGTDEVTAMVGTFAKAAANAREAGFDGVEIHAANGYLIEQFMNSVLNTRTDRYGGGKLEDRTRFLMEVVEAVVAEIGPGGVGVRLSPFGKYGSMPADPLVEETFLYVVEQLGQRGVAYIHLLYELLPDGNMESATFKALHLDHRMLAKARASFAGSFIWCGGFNDVERAQAALDTGLVDLIAYGRPYIANPDLVERLRNGWPLAVADRSVYYTRNGEVGYTDFPPYVKKETTWRSELF</sequence>
<evidence type="ECO:0000256" key="3">
    <source>
        <dbReference type="ARBA" id="ARBA00023002"/>
    </source>
</evidence>
<reference evidence="6 7" key="1">
    <citation type="journal article" date="2017" name="Int. J. Syst. Evol. Microbiol.">
        <title>Achromobacter aloeverae sp. nov., isolated from the root of Aloe vera (L.) Burm.f.</title>
        <authorList>
            <person name="Kuncharoen N."/>
            <person name="Muramatsu Y."/>
            <person name="Shibata C."/>
            <person name="Kamakura Y."/>
            <person name="Nakagawa Y."/>
            <person name="Tanasupawat S."/>
        </authorList>
    </citation>
    <scope>NUCLEOTIDE SEQUENCE [LARGE SCALE GENOMIC DNA]</scope>
    <source>
        <strain evidence="6 7">AVA-1</strain>
    </source>
</reference>
<dbReference type="Gene3D" id="3.20.20.70">
    <property type="entry name" value="Aldolase class I"/>
    <property type="match status" value="1"/>
</dbReference>
<evidence type="ECO:0000259" key="5">
    <source>
        <dbReference type="Pfam" id="PF00724"/>
    </source>
</evidence>
<dbReference type="PANTHER" id="PTHR22893">
    <property type="entry name" value="NADH OXIDOREDUCTASE-RELATED"/>
    <property type="match status" value="1"/>
</dbReference>
<comment type="cofactor">
    <cofactor evidence="1">
        <name>FMN</name>
        <dbReference type="ChEBI" id="CHEBI:58210"/>
    </cofactor>
</comment>
<keyword evidence="3" id="KW-0560">Oxidoreductase</keyword>
<accession>A0A4Q1HLP9</accession>